<dbReference type="PANTHER" id="PTHR36649">
    <property type="entry name" value="UBIQUITIN-LIKE DOMAIN-CONTAINING PROTEIN"/>
    <property type="match status" value="1"/>
</dbReference>
<dbReference type="PRINTS" id="PR00348">
    <property type="entry name" value="UBIQUITIN"/>
</dbReference>
<dbReference type="PROSITE" id="PS50053">
    <property type="entry name" value="UBIQUITIN_2"/>
    <property type="match status" value="1"/>
</dbReference>
<dbReference type="PROSITE" id="PS00299">
    <property type="entry name" value="UBIQUITIN_1"/>
    <property type="match status" value="1"/>
</dbReference>
<gene>
    <name evidence="3" type="primary">LOC116295429</name>
</gene>
<accession>A0A6P8I2K6</accession>
<dbReference type="PANTHER" id="PTHR36649:SF28">
    <property type="entry name" value="UBIQUITIN-LIKE DOMAIN-CONTAINING PROTEIN"/>
    <property type="match status" value="1"/>
</dbReference>
<dbReference type="GeneID" id="116295429"/>
<name>A0A6P8I2K6_ACTTE</name>
<dbReference type="KEGG" id="aten:116295429"/>
<organism evidence="2 3">
    <name type="scientific">Actinia tenebrosa</name>
    <name type="common">Australian red waratah sea anemone</name>
    <dbReference type="NCBI Taxonomy" id="6105"/>
    <lineage>
        <taxon>Eukaryota</taxon>
        <taxon>Metazoa</taxon>
        <taxon>Cnidaria</taxon>
        <taxon>Anthozoa</taxon>
        <taxon>Hexacorallia</taxon>
        <taxon>Actiniaria</taxon>
        <taxon>Actiniidae</taxon>
        <taxon>Actinia</taxon>
    </lineage>
</organism>
<dbReference type="SUPFAM" id="SSF54236">
    <property type="entry name" value="Ubiquitin-like"/>
    <property type="match status" value="1"/>
</dbReference>
<dbReference type="FunFam" id="3.10.20.90:FF:000306">
    <property type="entry name" value="Putative ubiquitin-like protein"/>
    <property type="match status" value="1"/>
</dbReference>
<keyword evidence="2" id="KW-1185">Reference proteome</keyword>
<dbReference type="SMART" id="SM00213">
    <property type="entry name" value="UBQ"/>
    <property type="match status" value="1"/>
</dbReference>
<reference evidence="3" key="1">
    <citation type="submission" date="2025-08" db="UniProtKB">
        <authorList>
            <consortium name="RefSeq"/>
        </authorList>
    </citation>
    <scope>IDENTIFICATION</scope>
    <source>
        <tissue evidence="3">Tentacle</tissue>
    </source>
</reference>
<dbReference type="InParanoid" id="A0A6P8I2K6"/>
<dbReference type="InterPro" id="IPR019954">
    <property type="entry name" value="Ubiquitin_CS"/>
</dbReference>
<evidence type="ECO:0000313" key="2">
    <source>
        <dbReference type="Proteomes" id="UP000515163"/>
    </source>
</evidence>
<protein>
    <submittedName>
        <fullName evidence="3">Uncharacterized protein LOC116295429</fullName>
    </submittedName>
</protein>
<dbReference type="OrthoDB" id="428577at2759"/>
<dbReference type="RefSeq" id="XP_031559085.1">
    <property type="nucleotide sequence ID" value="XM_031703225.1"/>
</dbReference>
<feature type="domain" description="Ubiquitin-like" evidence="1">
    <location>
        <begin position="59"/>
        <end position="135"/>
    </location>
</feature>
<dbReference type="Pfam" id="PF00240">
    <property type="entry name" value="ubiquitin"/>
    <property type="match status" value="1"/>
</dbReference>
<dbReference type="InterPro" id="IPR019956">
    <property type="entry name" value="Ubiquitin_dom"/>
</dbReference>
<dbReference type="AlphaFoldDB" id="A0A6P8I2K6"/>
<dbReference type="SUPFAM" id="SSF56399">
    <property type="entry name" value="ADP-ribosylation"/>
    <property type="match status" value="1"/>
</dbReference>
<dbReference type="Proteomes" id="UP000515163">
    <property type="component" value="Unplaced"/>
</dbReference>
<dbReference type="InterPro" id="IPR029071">
    <property type="entry name" value="Ubiquitin-like_domsf"/>
</dbReference>
<sequence>MSSTLDILGAGFSSILGVDLDNYNIKDLGKPREISIYDLFKQTYVMRPMRVDYNYDCEDQLVVSTLTRKELMIPFVSSSCTIEQVKTMISEKEGIPIDQQRLIYSGEQLMDGNTLKYYGIRPGATLHLVLRLRGGGFTSYKLCADELDPEFDFDFSNMNDDGKTYARGGFEYKRGPYGWKRIAIKVIGRYESDDWLGPNGIRTCEAPNEWPVSYHGTNFANSNSILENGFKAGDRALYGKGIYSSPSLEMVERCYAQEFTQQGKKYKIVFQNRVNPDQLHGNLKVIPASVTGVGADYWVAPKHDTRRGVIDVRPYRILIKEVISESAQCMIF</sequence>
<evidence type="ECO:0000313" key="3">
    <source>
        <dbReference type="RefSeq" id="XP_031559085.1"/>
    </source>
</evidence>
<proteinExistence type="predicted"/>
<evidence type="ECO:0000259" key="1">
    <source>
        <dbReference type="PROSITE" id="PS50053"/>
    </source>
</evidence>
<dbReference type="InterPro" id="IPR000626">
    <property type="entry name" value="Ubiquitin-like_dom"/>
</dbReference>
<dbReference type="Gene3D" id="3.90.175.10">
    <property type="entry name" value="Diphtheria Toxin, domain 1"/>
    <property type="match status" value="1"/>
</dbReference>
<dbReference type="Gene3D" id="3.10.20.90">
    <property type="entry name" value="Phosphatidylinositol 3-kinase Catalytic Subunit, Chain A, domain 1"/>
    <property type="match status" value="1"/>
</dbReference>